<gene>
    <name evidence="15" type="ORF">LLEC1_05642</name>
</gene>
<feature type="region of interest" description="Disordered" evidence="11">
    <location>
        <begin position="615"/>
        <end position="638"/>
    </location>
</feature>
<dbReference type="InterPro" id="IPR028458">
    <property type="entry name" value="Twinfilin"/>
</dbReference>
<dbReference type="OrthoDB" id="10006997at2759"/>
<dbReference type="InterPro" id="IPR002889">
    <property type="entry name" value="WSC_carb-bd"/>
</dbReference>
<feature type="domain" description="ADF-H" evidence="14">
    <location>
        <begin position="312"/>
        <end position="443"/>
    </location>
</feature>
<feature type="region of interest" description="Disordered" evidence="11">
    <location>
        <begin position="129"/>
        <end position="271"/>
    </location>
</feature>
<dbReference type="PROSITE" id="PS51263">
    <property type="entry name" value="ADF_H"/>
    <property type="match status" value="2"/>
</dbReference>
<feature type="compositionally biased region" description="Polar residues" evidence="11">
    <location>
        <begin position="218"/>
        <end position="230"/>
    </location>
</feature>
<comment type="function">
    <text evidence="9">Actin-binding protein involved in motile and morphological processes. Inhibits actin polymerization, likely by sequestering G-actin.</text>
</comment>
<comment type="similarity">
    <text evidence="3">Belongs to the actin-binding proteins ADF family. Twinfilin subfamily.</text>
</comment>
<dbReference type="SUPFAM" id="SSF55753">
    <property type="entry name" value="Actin depolymerizing proteins"/>
    <property type="match status" value="2"/>
</dbReference>
<dbReference type="FunFam" id="3.40.20.10:FF:000007">
    <property type="entry name" value="Twinfilin-1 isoform 1"/>
    <property type="match status" value="1"/>
</dbReference>
<evidence type="ECO:0000259" key="14">
    <source>
        <dbReference type="PROSITE" id="PS51263"/>
    </source>
</evidence>
<dbReference type="FunFam" id="3.40.20.10:FF:000042">
    <property type="entry name" value="Actin depolymerizing protein"/>
    <property type="match status" value="1"/>
</dbReference>
<comment type="caution">
    <text evidence="15">The sequence shown here is derived from an EMBL/GenBank/DDBJ whole genome shotgun (WGS) entry which is preliminary data.</text>
</comment>
<dbReference type="SMART" id="SM00102">
    <property type="entry name" value="ADF"/>
    <property type="match status" value="2"/>
</dbReference>
<evidence type="ECO:0000259" key="13">
    <source>
        <dbReference type="PROSITE" id="PS51212"/>
    </source>
</evidence>
<dbReference type="PANTHER" id="PTHR13759:SF1">
    <property type="entry name" value="TWINFILIN"/>
    <property type="match status" value="1"/>
</dbReference>
<comment type="subunit">
    <text evidence="8">Interacts with G-actin; ADP-actin form.</text>
</comment>
<feature type="domain" description="ADF-H" evidence="14">
    <location>
        <begin position="480"/>
        <end position="621"/>
    </location>
</feature>
<dbReference type="GO" id="GO:0003785">
    <property type="term" value="F:actin monomer binding"/>
    <property type="evidence" value="ECO:0007669"/>
    <property type="project" value="TreeGrafter"/>
</dbReference>
<dbReference type="InterPro" id="IPR029006">
    <property type="entry name" value="ADF-H/Gelsolin-like_dom_sf"/>
</dbReference>
<dbReference type="GO" id="GO:0030042">
    <property type="term" value="P:actin filament depolymerization"/>
    <property type="evidence" value="ECO:0007669"/>
    <property type="project" value="TreeGrafter"/>
</dbReference>
<dbReference type="Proteomes" id="UP000243081">
    <property type="component" value="Unassembled WGS sequence"/>
</dbReference>
<evidence type="ECO:0000256" key="12">
    <source>
        <dbReference type="SAM" id="SignalP"/>
    </source>
</evidence>
<evidence type="ECO:0000256" key="8">
    <source>
        <dbReference type="ARBA" id="ARBA00038532"/>
    </source>
</evidence>
<dbReference type="OMA" id="EMQSGIA"/>
<evidence type="ECO:0000256" key="11">
    <source>
        <dbReference type="SAM" id="MobiDB-lite"/>
    </source>
</evidence>
<keyword evidence="4" id="KW-0963">Cytoplasm</keyword>
<comment type="subcellular location">
    <subcellularLocation>
        <location evidence="2">Cytoplasm</location>
        <location evidence="2">Cell cortex</location>
    </subcellularLocation>
    <subcellularLocation>
        <location evidence="1">Cytoplasm</location>
        <location evidence="1">Cytoskeleton</location>
    </subcellularLocation>
</comment>
<keyword evidence="7" id="KW-0206">Cytoskeleton</keyword>
<evidence type="ECO:0000256" key="3">
    <source>
        <dbReference type="ARBA" id="ARBA00009557"/>
    </source>
</evidence>
<dbReference type="CDD" id="cd11285">
    <property type="entry name" value="ADF_Twf-N_like"/>
    <property type="match status" value="1"/>
</dbReference>
<evidence type="ECO:0000256" key="7">
    <source>
        <dbReference type="ARBA" id="ARBA00023212"/>
    </source>
</evidence>
<evidence type="ECO:0000256" key="6">
    <source>
        <dbReference type="ARBA" id="ARBA00023203"/>
    </source>
</evidence>
<feature type="chain" id="PRO_5008104512" description="Twinfilin" evidence="12">
    <location>
        <begin position="18"/>
        <end position="638"/>
    </location>
</feature>
<evidence type="ECO:0000313" key="15">
    <source>
        <dbReference type="EMBL" id="OAR01797.1"/>
    </source>
</evidence>
<evidence type="ECO:0000256" key="1">
    <source>
        <dbReference type="ARBA" id="ARBA00004245"/>
    </source>
</evidence>
<dbReference type="EMBL" id="LUKN01000986">
    <property type="protein sequence ID" value="OAR01797.1"/>
    <property type="molecule type" value="Genomic_DNA"/>
</dbReference>
<keyword evidence="16" id="KW-1185">Reference proteome</keyword>
<feature type="domain" description="WSC" evidence="13">
    <location>
        <begin position="25"/>
        <end position="129"/>
    </location>
</feature>
<evidence type="ECO:0000313" key="16">
    <source>
        <dbReference type="Proteomes" id="UP000243081"/>
    </source>
</evidence>
<evidence type="ECO:0000256" key="5">
    <source>
        <dbReference type="ARBA" id="ARBA00022737"/>
    </source>
</evidence>
<feature type="signal peptide" evidence="12">
    <location>
        <begin position="1"/>
        <end position="17"/>
    </location>
</feature>
<reference evidence="15 16" key="1">
    <citation type="submission" date="2016-03" db="EMBL/GenBank/DDBJ databases">
        <title>Fine-scale spatial genetic structure of a fungal parasite of coffee scale insects.</title>
        <authorList>
            <person name="Jackson D."/>
            <person name="Zemenick K.A."/>
            <person name="Malloure B."/>
            <person name="Quandt C.A."/>
            <person name="James T.Y."/>
        </authorList>
    </citation>
    <scope>NUCLEOTIDE SEQUENCE [LARGE SCALE GENOMIC DNA]</scope>
    <source>
        <strain evidence="15 16">UM487</strain>
    </source>
</reference>
<dbReference type="InterPro" id="IPR002108">
    <property type="entry name" value="ADF-H"/>
</dbReference>
<dbReference type="PROSITE" id="PS51212">
    <property type="entry name" value="WSC"/>
    <property type="match status" value="1"/>
</dbReference>
<organism evidence="15 16">
    <name type="scientific">Cordyceps confragosa</name>
    <name type="common">Lecanicillium lecanii</name>
    <dbReference type="NCBI Taxonomy" id="2714763"/>
    <lineage>
        <taxon>Eukaryota</taxon>
        <taxon>Fungi</taxon>
        <taxon>Dikarya</taxon>
        <taxon>Ascomycota</taxon>
        <taxon>Pezizomycotina</taxon>
        <taxon>Sordariomycetes</taxon>
        <taxon>Hypocreomycetidae</taxon>
        <taxon>Hypocreales</taxon>
        <taxon>Cordycipitaceae</taxon>
        <taxon>Akanthomyces</taxon>
    </lineage>
</organism>
<dbReference type="GO" id="GO:0051016">
    <property type="term" value="P:barbed-end actin filament capping"/>
    <property type="evidence" value="ECO:0007669"/>
    <property type="project" value="TreeGrafter"/>
</dbReference>
<evidence type="ECO:0000256" key="10">
    <source>
        <dbReference type="ARBA" id="ARBA00069496"/>
    </source>
</evidence>
<dbReference type="Gene3D" id="3.40.20.10">
    <property type="entry name" value="Severin"/>
    <property type="match status" value="2"/>
</dbReference>
<keyword evidence="5" id="KW-0677">Repeat</keyword>
<dbReference type="AlphaFoldDB" id="A0A179IGM9"/>
<dbReference type="PANTHER" id="PTHR13759">
    <property type="entry name" value="TWINFILIN"/>
    <property type="match status" value="1"/>
</dbReference>
<keyword evidence="6" id="KW-0009">Actin-binding</keyword>
<proteinExistence type="inferred from homology"/>
<dbReference type="GO" id="GO:0005938">
    <property type="term" value="C:cell cortex"/>
    <property type="evidence" value="ECO:0007669"/>
    <property type="project" value="UniProtKB-SubCell"/>
</dbReference>
<feature type="compositionally biased region" description="Polar residues" evidence="11">
    <location>
        <begin position="177"/>
        <end position="196"/>
    </location>
</feature>
<keyword evidence="12" id="KW-0732">Signal</keyword>
<dbReference type="GO" id="GO:0051015">
    <property type="term" value="F:actin filament binding"/>
    <property type="evidence" value="ECO:0007669"/>
    <property type="project" value="TreeGrafter"/>
</dbReference>
<accession>A0A179IGM9</accession>
<dbReference type="GO" id="GO:0005884">
    <property type="term" value="C:actin filament"/>
    <property type="evidence" value="ECO:0007669"/>
    <property type="project" value="TreeGrafter"/>
</dbReference>
<evidence type="ECO:0000256" key="2">
    <source>
        <dbReference type="ARBA" id="ARBA00004544"/>
    </source>
</evidence>
<feature type="compositionally biased region" description="Low complexity" evidence="11">
    <location>
        <begin position="149"/>
        <end position="165"/>
    </location>
</feature>
<sequence length="638" mass="67607">MAVITILVISWVLGAFAQSPHSIPGFRYTGCSSIDLSCFGPPIVFPDGCVTPEACQKACEGFQFAALLNEYVLSQSSASFSSNVLRECRCGNDSTAITPQDESKCDHACQNNPLLGCCGSSCPDENPGTANVYGKEPPLEQYTSAPNPATTDASASLSSAAPVTSQLVTPAGPAPEPQSQSTALPVSQSAATQTSEPCPPPQPSQYQTADGQAPEPQTYETSTADAVQATSSGSSSSAPAVPQYESTMATKAAPSNKPHDSPVPSQVPGSDSAPICLPSFTSLGGLALIANNNCAILAHKSKLAIGIREMQSGIAASQELHEQFSSLLSSSSTFALLVGIEKESLVPVASVASTSSFAGDLKSLHSHIKPNAALYAIVRRYDAAPKLAAISYVPDAAPVRQKMLFASTRLTMTRELGLEHFRESLFFTTPDEFTETGFKKADAHAQLEAPLTEEERTLGEVKRAEQEAGAGTGTREIHLSKSLAMPVSTEAIAALKDMQGSRAVTMLKINPATEAVELVPESPSPSTIADLSQAISSTEPRFTFYRYKHAHNGEEQSPLLFFYTCPASAGAKSIKNRMMYPLMKRAVLTVAEQEAGLAIDKKFEVEETSEVTEQLVLEDLHPKPAARQGFSRPKRPGR</sequence>
<evidence type="ECO:0000256" key="4">
    <source>
        <dbReference type="ARBA" id="ARBA00022490"/>
    </source>
</evidence>
<evidence type="ECO:0000256" key="9">
    <source>
        <dbReference type="ARBA" id="ARBA00056419"/>
    </source>
</evidence>
<protein>
    <recommendedName>
        <fullName evidence="10">Twinfilin</fullName>
    </recommendedName>
</protein>
<dbReference type="Pfam" id="PF00241">
    <property type="entry name" value="Cofilin_ADF"/>
    <property type="match status" value="2"/>
</dbReference>
<name>A0A179IGM9_CORDF</name>